<dbReference type="Gene3D" id="2.30.130.30">
    <property type="entry name" value="Hypothetical protein"/>
    <property type="match status" value="1"/>
</dbReference>
<accession>A0A974PV35</accession>
<geneLocation type="plasmid" evidence="1 2">
    <name>unnamed2</name>
</geneLocation>
<evidence type="ECO:0000313" key="2">
    <source>
        <dbReference type="Proteomes" id="UP000596427"/>
    </source>
</evidence>
<keyword evidence="2" id="KW-1185">Reference proteome</keyword>
<gene>
    <name evidence="1" type="ORF">EZH22_30605</name>
</gene>
<dbReference type="Proteomes" id="UP000596427">
    <property type="component" value="Plasmid unnamed2"/>
</dbReference>
<dbReference type="AlphaFoldDB" id="A0A974PV35"/>
<reference evidence="1 2" key="1">
    <citation type="submission" date="2020-10" db="EMBL/GenBank/DDBJ databases">
        <title>Degradation of 1,4-Dioxane by Xanthobacter sp. YN2, via a Novel Group-2 Soluble Di-Iron Monooxygenase.</title>
        <authorList>
            <person name="Ma F."/>
            <person name="Wang Y."/>
            <person name="Yang J."/>
            <person name="Guo H."/>
            <person name="Su D."/>
            <person name="Yu L."/>
        </authorList>
    </citation>
    <scope>NUCLEOTIDE SEQUENCE [LARGE SCALE GENOMIC DNA]</scope>
    <source>
        <strain evidence="1 2">YN2</strain>
        <plasmid evidence="1 2">unnamed2</plasmid>
    </source>
</reference>
<dbReference type="KEGG" id="xdi:EZH22_30605"/>
<dbReference type="RefSeq" id="WP_203196962.1">
    <property type="nucleotide sequence ID" value="NZ_CP063364.1"/>
</dbReference>
<dbReference type="SUPFAM" id="SSF88697">
    <property type="entry name" value="PUA domain-like"/>
    <property type="match status" value="1"/>
</dbReference>
<proteinExistence type="predicted"/>
<keyword evidence="1" id="KW-0614">Plasmid</keyword>
<evidence type="ECO:0000313" key="1">
    <source>
        <dbReference type="EMBL" id="QRG10081.1"/>
    </source>
</evidence>
<dbReference type="InterPro" id="IPR015947">
    <property type="entry name" value="PUA-like_sf"/>
</dbReference>
<dbReference type="EMBL" id="CP063364">
    <property type="protein sequence ID" value="QRG10081.1"/>
    <property type="molecule type" value="Genomic_DNA"/>
</dbReference>
<protein>
    <recommendedName>
        <fullName evidence="3">ASCH domain-containing protein</fullName>
    </recommendedName>
</protein>
<sequence>MNAPSALEAIEDDGTLGALTVWQPWASLIVYRVKPYEFRSRRPLAGRVGRRIAIHAGARPVRSAEVRDLVDRLAGKEAWTTGLLPDALDFLKRALDAPGLLPLSAVLGTAVLGQGVAANEIAPGLARLNDSDRQDHSMFGWPLSDVERFDEPVPARGAQGFWPWRRPGRVLSEGAGLGPPAGHVSG</sequence>
<name>A0A974PV35_9HYPH</name>
<evidence type="ECO:0008006" key="3">
    <source>
        <dbReference type="Google" id="ProtNLM"/>
    </source>
</evidence>
<organism evidence="1 2">
    <name type="scientific">Xanthobacter dioxanivorans</name>
    <dbReference type="NCBI Taxonomy" id="2528964"/>
    <lineage>
        <taxon>Bacteria</taxon>
        <taxon>Pseudomonadati</taxon>
        <taxon>Pseudomonadota</taxon>
        <taxon>Alphaproteobacteria</taxon>
        <taxon>Hyphomicrobiales</taxon>
        <taxon>Xanthobacteraceae</taxon>
        <taxon>Xanthobacter</taxon>
    </lineage>
</organism>